<comment type="subcellular location">
    <subcellularLocation>
        <location evidence="1">Cytoplasm</location>
    </subcellularLocation>
</comment>
<keyword evidence="18" id="KW-1185">Reference proteome</keyword>
<dbReference type="EC" id="2.1.1.213" evidence="13"/>
<dbReference type="PRINTS" id="PR00507">
    <property type="entry name" value="N12N6MTFRASE"/>
</dbReference>
<dbReference type="eggNOG" id="arCOG00047">
    <property type="taxonomic scope" value="Archaea"/>
</dbReference>
<dbReference type="Pfam" id="PF01170">
    <property type="entry name" value="UPF0020"/>
    <property type="match status" value="1"/>
</dbReference>
<sequence length="420" mass="48132">MEILSNNTNNITNNITNNKLENKIGNLNEFNYKTAFLLSGEHIELPFAELKALLEINSKSEKQDKKINKDFNIQKYVKENLFCNFSDNALHNKENPNKSNYVIYNENLSCETLIKIINRAGYVNEAHKVLYEAEYIEESDELQKTELKSAEDIINNIYELLQNIEFPQISGSFAVRVQKLYKNSKLKTMPVERRIGSIITQKMNGNLKVDLKNPDWIIKVIVLKNKIYLSLVVSKRDVEYFEHNRPHMRAYFHPGCILPKLARCIVNLSRVNENDVLYDPFCGTGGFLIEAGLIGCKLIGSDIDYNMVNGTKLNLETYELNDKVICIKQLDANEAESYINSLGLTEVDAMITDPPYGISTSKKGDMSEIFDKLCFLLKKGGYMSFAAPCIMDLNLELVELYSIKVHKSLTRYIHVYKKVN</sequence>
<evidence type="ECO:0000256" key="7">
    <source>
        <dbReference type="ARBA" id="ARBA00022691"/>
    </source>
</evidence>
<evidence type="ECO:0000256" key="10">
    <source>
        <dbReference type="ARBA" id="ARBA00051883"/>
    </source>
</evidence>
<dbReference type="EMBL" id="CP002057">
    <property type="protein sequence ID" value="ADI37217.1"/>
    <property type="molecule type" value="Genomic_DNA"/>
</dbReference>
<evidence type="ECO:0000256" key="14">
    <source>
        <dbReference type="ARBA" id="ARBA00082665"/>
    </source>
</evidence>
<keyword evidence="9 15" id="KW-0694">RNA-binding</keyword>
<comment type="subunit">
    <text evidence="2">Monomer.</text>
</comment>
<dbReference type="OrthoDB" id="7080at2157"/>
<reference evidence="17 18" key="1">
    <citation type="submission" date="2010-05" db="EMBL/GenBank/DDBJ databases">
        <title>Complete sequence of Methanococcus voltae A3.</title>
        <authorList>
            <consortium name="US DOE Joint Genome Institute"/>
            <person name="Lucas S."/>
            <person name="Copeland A."/>
            <person name="Lapidus A."/>
            <person name="Cheng J.-F."/>
            <person name="Bruce D."/>
            <person name="Goodwin L."/>
            <person name="Pitluck S."/>
            <person name="Lowry S."/>
            <person name="Clum A."/>
            <person name="Land M."/>
            <person name="Hauser L."/>
            <person name="Kyrpides N."/>
            <person name="Mikhailova N."/>
            <person name="Whitman W.B."/>
            <person name="Woyke T."/>
        </authorList>
    </citation>
    <scope>NUCLEOTIDE SEQUENCE [LARGE SCALE GENOMIC DNA]</scope>
    <source>
        <strain evidence="18">ATCC BAA-1334 / A3</strain>
    </source>
</reference>
<evidence type="ECO:0000256" key="12">
    <source>
        <dbReference type="ARBA" id="ARBA00061338"/>
    </source>
</evidence>
<gene>
    <name evidence="17" type="ordered locus">Mvol_1562</name>
</gene>
<name>D7DQU0_METV3</name>
<dbReference type="GO" id="GO:0030488">
    <property type="term" value="P:tRNA methylation"/>
    <property type="evidence" value="ECO:0007669"/>
    <property type="project" value="TreeGrafter"/>
</dbReference>
<evidence type="ECO:0000313" key="17">
    <source>
        <dbReference type="EMBL" id="ADI37217.1"/>
    </source>
</evidence>
<dbReference type="SMART" id="SM00981">
    <property type="entry name" value="THUMP"/>
    <property type="match status" value="1"/>
</dbReference>
<keyword evidence="8" id="KW-0819">tRNA processing</keyword>
<organism evidence="17 18">
    <name type="scientific">Methanococcus voltae (strain ATCC BAA-1334 / A3)</name>
    <dbReference type="NCBI Taxonomy" id="456320"/>
    <lineage>
        <taxon>Archaea</taxon>
        <taxon>Methanobacteriati</taxon>
        <taxon>Methanobacteriota</taxon>
        <taxon>Methanomada group</taxon>
        <taxon>Methanococci</taxon>
        <taxon>Methanococcales</taxon>
        <taxon>Methanococcaceae</taxon>
        <taxon>Methanococcus</taxon>
    </lineage>
</organism>
<evidence type="ECO:0000256" key="3">
    <source>
        <dbReference type="ARBA" id="ARBA00022490"/>
    </source>
</evidence>
<dbReference type="InParanoid" id="D7DQU0"/>
<keyword evidence="7" id="KW-0949">S-adenosyl-L-methionine</keyword>
<dbReference type="PROSITE" id="PS51165">
    <property type="entry name" value="THUMP"/>
    <property type="match status" value="1"/>
</dbReference>
<protein>
    <recommendedName>
        <fullName evidence="13">tRNA (guanine(10)-N(2))-dimethyltransferase</fullName>
        <ecNumber evidence="13">2.1.1.213</ecNumber>
    </recommendedName>
    <alternativeName>
        <fullName evidence="14">tRNA:G10 dimethyltransferase</fullName>
    </alternativeName>
</protein>
<evidence type="ECO:0000256" key="13">
    <source>
        <dbReference type="ARBA" id="ARBA00066936"/>
    </source>
</evidence>
<evidence type="ECO:0000256" key="6">
    <source>
        <dbReference type="ARBA" id="ARBA00022679"/>
    </source>
</evidence>
<dbReference type="STRING" id="456320.Mvol_1562"/>
<dbReference type="FunFam" id="3.40.50.150:FF:000251">
    <property type="entry name" value="Putative RNA methylase"/>
    <property type="match status" value="1"/>
</dbReference>
<accession>D7DQU0</accession>
<dbReference type="PANTHER" id="PTHR14911:SF21">
    <property type="entry name" value="N2-METHYLGUANOSINE TRNA METHYLTRANSFERASE"/>
    <property type="match status" value="1"/>
</dbReference>
<dbReference type="PROSITE" id="PS00092">
    <property type="entry name" value="N6_MTASE"/>
    <property type="match status" value="1"/>
</dbReference>
<dbReference type="AlphaFoldDB" id="D7DQU0"/>
<evidence type="ECO:0000256" key="11">
    <source>
        <dbReference type="ARBA" id="ARBA00054380"/>
    </source>
</evidence>
<dbReference type="HOGENOM" id="CLU_057819_1_0_2"/>
<dbReference type="GO" id="GO:0160101">
    <property type="term" value="F:tRNA (guanine(10)-N2)-dimethyltransferase activity"/>
    <property type="evidence" value="ECO:0007669"/>
    <property type="project" value="UniProtKB-EC"/>
</dbReference>
<dbReference type="InterPro" id="IPR002052">
    <property type="entry name" value="DNA_methylase_N6_adenine_CS"/>
</dbReference>
<comment type="function">
    <text evidence="11">Catalyzes the adenosylmethionine-dependent methylation of the exocyclic amino group (N(2)) of guanosine at position 10 of various tRNAs. Acts via a two-step process that leads to the formation of either N(2)-monomethyl (m(2)G) or N(2)-dimethylguanosine (m(2)(2)G).</text>
</comment>
<dbReference type="Gene3D" id="3.30.2130.30">
    <property type="match status" value="1"/>
</dbReference>
<evidence type="ECO:0000256" key="5">
    <source>
        <dbReference type="ARBA" id="ARBA00022603"/>
    </source>
</evidence>
<evidence type="ECO:0000256" key="9">
    <source>
        <dbReference type="ARBA" id="ARBA00022884"/>
    </source>
</evidence>
<evidence type="ECO:0000256" key="4">
    <source>
        <dbReference type="ARBA" id="ARBA00022555"/>
    </source>
</evidence>
<dbReference type="InterPro" id="IPR000241">
    <property type="entry name" value="RlmKL-like_Mtase"/>
</dbReference>
<dbReference type="GO" id="GO:0000049">
    <property type="term" value="F:tRNA binding"/>
    <property type="evidence" value="ECO:0007669"/>
    <property type="project" value="UniProtKB-KW"/>
</dbReference>
<evidence type="ECO:0000256" key="1">
    <source>
        <dbReference type="ARBA" id="ARBA00004496"/>
    </source>
</evidence>
<comment type="catalytic activity">
    <reaction evidence="10">
        <text>guanosine(10) in tRNA + 2 S-adenosyl-L-methionine = N(2)-dimethylguanosine(10) in tRNA + 2 S-adenosyl-L-homocysteine + 2 H(+)</text>
        <dbReference type="Rhea" id="RHEA:43124"/>
        <dbReference type="Rhea" id="RHEA-COMP:10355"/>
        <dbReference type="Rhea" id="RHEA-COMP:10358"/>
        <dbReference type="ChEBI" id="CHEBI:15378"/>
        <dbReference type="ChEBI" id="CHEBI:57856"/>
        <dbReference type="ChEBI" id="CHEBI:59789"/>
        <dbReference type="ChEBI" id="CHEBI:74269"/>
        <dbReference type="ChEBI" id="CHEBI:74513"/>
        <dbReference type="EC" id="2.1.1.213"/>
    </reaction>
</comment>
<keyword evidence="5 17" id="KW-0489">Methyltransferase</keyword>
<dbReference type="CDD" id="cd02440">
    <property type="entry name" value="AdoMet_MTases"/>
    <property type="match status" value="1"/>
</dbReference>
<dbReference type="PROSITE" id="PS01261">
    <property type="entry name" value="UPF0020"/>
    <property type="match status" value="1"/>
</dbReference>
<dbReference type="InterPro" id="IPR029063">
    <property type="entry name" value="SAM-dependent_MTases_sf"/>
</dbReference>
<keyword evidence="3" id="KW-0963">Cytoplasm</keyword>
<evidence type="ECO:0000313" key="18">
    <source>
        <dbReference type="Proteomes" id="UP000007722"/>
    </source>
</evidence>
<dbReference type="Gene3D" id="3.40.50.150">
    <property type="entry name" value="Vaccinia Virus protein VP39"/>
    <property type="match status" value="1"/>
</dbReference>
<evidence type="ECO:0000256" key="15">
    <source>
        <dbReference type="PROSITE-ProRule" id="PRU00529"/>
    </source>
</evidence>
<keyword evidence="6" id="KW-0808">Transferase</keyword>
<dbReference type="PANTHER" id="PTHR14911">
    <property type="entry name" value="THUMP DOMAIN-CONTAINING"/>
    <property type="match status" value="1"/>
</dbReference>
<dbReference type="GO" id="GO:0005737">
    <property type="term" value="C:cytoplasm"/>
    <property type="evidence" value="ECO:0007669"/>
    <property type="project" value="UniProtKB-SubCell"/>
</dbReference>
<dbReference type="InterPro" id="IPR004114">
    <property type="entry name" value="THUMP_dom"/>
</dbReference>
<feature type="domain" description="THUMP" evidence="16">
    <location>
        <begin position="124"/>
        <end position="233"/>
    </location>
</feature>
<evidence type="ECO:0000256" key="8">
    <source>
        <dbReference type="ARBA" id="ARBA00022694"/>
    </source>
</evidence>
<comment type="similarity">
    <text evidence="12">Belongs to the methyltransferase superfamily. Trm-G10 family.</text>
</comment>
<dbReference type="SUPFAM" id="SSF53335">
    <property type="entry name" value="S-adenosyl-L-methionine-dependent methyltransferases"/>
    <property type="match status" value="1"/>
</dbReference>
<dbReference type="Pfam" id="PF02926">
    <property type="entry name" value="THUMP"/>
    <property type="match status" value="1"/>
</dbReference>
<dbReference type="Proteomes" id="UP000007722">
    <property type="component" value="Chromosome"/>
</dbReference>
<dbReference type="KEGG" id="mvo:Mvol_1562"/>
<dbReference type="SUPFAM" id="SSF143437">
    <property type="entry name" value="THUMP domain-like"/>
    <property type="match status" value="1"/>
</dbReference>
<dbReference type="InterPro" id="IPR053943">
    <property type="entry name" value="RlmKL-like_Mtase_CS"/>
</dbReference>
<evidence type="ECO:0000259" key="16">
    <source>
        <dbReference type="PROSITE" id="PS51165"/>
    </source>
</evidence>
<keyword evidence="4" id="KW-0820">tRNA-binding</keyword>
<proteinExistence type="inferred from homology"/>
<dbReference type="FunCoup" id="D7DQU0">
    <property type="interactions" value="29"/>
</dbReference>
<evidence type="ECO:0000256" key="2">
    <source>
        <dbReference type="ARBA" id="ARBA00011245"/>
    </source>
</evidence>